<dbReference type="EMBL" id="JAVREN010000003">
    <property type="protein sequence ID" value="MDT0305805.1"/>
    <property type="molecule type" value="Genomic_DNA"/>
</dbReference>
<proteinExistence type="predicted"/>
<dbReference type="SUPFAM" id="SSF55874">
    <property type="entry name" value="ATPase domain of HSP90 chaperone/DNA topoisomerase II/histidine kinase"/>
    <property type="match status" value="1"/>
</dbReference>
<organism evidence="3 4">
    <name type="scientific">Streptomyces boetiae</name>
    <dbReference type="NCBI Taxonomy" id="3075541"/>
    <lineage>
        <taxon>Bacteria</taxon>
        <taxon>Bacillati</taxon>
        <taxon>Actinomycetota</taxon>
        <taxon>Actinomycetes</taxon>
        <taxon>Kitasatosporales</taxon>
        <taxon>Streptomycetaceae</taxon>
        <taxon>Streptomyces</taxon>
    </lineage>
</organism>
<keyword evidence="4" id="KW-1185">Reference proteome</keyword>
<dbReference type="InterPro" id="IPR003594">
    <property type="entry name" value="HATPase_dom"/>
</dbReference>
<evidence type="ECO:0000313" key="4">
    <source>
        <dbReference type="Proteomes" id="UP001183388"/>
    </source>
</evidence>
<dbReference type="PANTHER" id="PTHR35526">
    <property type="entry name" value="ANTI-SIGMA-F FACTOR RSBW-RELATED"/>
    <property type="match status" value="1"/>
</dbReference>
<name>A0ABU2L2Q5_9ACTN</name>
<dbReference type="RefSeq" id="WP_311628722.1">
    <property type="nucleotide sequence ID" value="NZ_JAVREN010000003.1"/>
</dbReference>
<keyword evidence="1" id="KW-0418">Kinase</keyword>
<dbReference type="Proteomes" id="UP001183388">
    <property type="component" value="Unassembled WGS sequence"/>
</dbReference>
<gene>
    <name evidence="3" type="ORF">RM780_02350</name>
</gene>
<dbReference type="GO" id="GO:0005524">
    <property type="term" value="F:ATP binding"/>
    <property type="evidence" value="ECO:0007669"/>
    <property type="project" value="UniProtKB-KW"/>
</dbReference>
<evidence type="ECO:0000256" key="1">
    <source>
        <dbReference type="ARBA" id="ARBA00022527"/>
    </source>
</evidence>
<keyword evidence="1" id="KW-0808">Transferase</keyword>
<dbReference type="Gene3D" id="3.30.565.10">
    <property type="entry name" value="Histidine kinase-like ATPase, C-terminal domain"/>
    <property type="match status" value="1"/>
</dbReference>
<dbReference type="InterPro" id="IPR050267">
    <property type="entry name" value="Anti-sigma-factor_SerPK"/>
</dbReference>
<keyword evidence="3" id="KW-0067">ATP-binding</keyword>
<reference evidence="4" key="1">
    <citation type="submission" date="2023-07" db="EMBL/GenBank/DDBJ databases">
        <title>30 novel species of actinomycetes from the DSMZ collection.</title>
        <authorList>
            <person name="Nouioui I."/>
        </authorList>
    </citation>
    <scope>NUCLEOTIDE SEQUENCE [LARGE SCALE GENOMIC DNA]</scope>
    <source>
        <strain evidence="4">DSM 44917</strain>
    </source>
</reference>
<dbReference type="InterPro" id="IPR036890">
    <property type="entry name" value="HATPase_C_sf"/>
</dbReference>
<comment type="caution">
    <text evidence="3">The sequence shown here is derived from an EMBL/GenBank/DDBJ whole genome shotgun (WGS) entry which is preliminary data.</text>
</comment>
<evidence type="ECO:0000313" key="3">
    <source>
        <dbReference type="EMBL" id="MDT0305805.1"/>
    </source>
</evidence>
<keyword evidence="3" id="KW-0547">Nucleotide-binding</keyword>
<dbReference type="CDD" id="cd16936">
    <property type="entry name" value="HATPase_RsbW-like"/>
    <property type="match status" value="1"/>
</dbReference>
<sequence>MIAVATQPLVGPLTLARAAQSAARARELVHQALGDGELAKLADAAALVVSEMVANSVLHGRCSRVHVTVQRTGRTGVRVVVADGSRALPVLRKPGGEDMGGRGLVIVEALAVRWGAEVLPWGKRVWAELAGGAA</sequence>
<dbReference type="Pfam" id="PF13581">
    <property type="entry name" value="HATPase_c_2"/>
    <property type="match status" value="1"/>
</dbReference>
<dbReference type="PANTHER" id="PTHR35526:SF3">
    <property type="entry name" value="ANTI-SIGMA-F FACTOR RSBW"/>
    <property type="match status" value="1"/>
</dbReference>
<keyword evidence="1" id="KW-0723">Serine/threonine-protein kinase</keyword>
<accession>A0ABU2L2Q5</accession>
<feature type="domain" description="Histidine kinase/HSP90-like ATPase" evidence="2">
    <location>
        <begin position="21"/>
        <end position="111"/>
    </location>
</feature>
<protein>
    <submittedName>
        <fullName evidence="3">ATP-binding protein</fullName>
    </submittedName>
</protein>
<evidence type="ECO:0000259" key="2">
    <source>
        <dbReference type="Pfam" id="PF13581"/>
    </source>
</evidence>